<reference evidence="1 2" key="2">
    <citation type="submission" date="2018-05" db="EMBL/GenBank/DDBJ databases">
        <authorList>
            <person name="Lanie J.A."/>
            <person name="Ng W.-L."/>
            <person name="Kazmierczak K.M."/>
            <person name="Andrzejewski T.M."/>
            <person name="Davidsen T.M."/>
            <person name="Wayne K.J."/>
            <person name="Tettelin H."/>
            <person name="Glass J.I."/>
            <person name="Rusch D."/>
            <person name="Podicherti R."/>
            <person name="Tsui H.-C.T."/>
            <person name="Winkler M.E."/>
        </authorList>
    </citation>
    <scope>NUCLEOTIDE SEQUENCE [LARGE SCALE GENOMIC DNA]</scope>
    <source>
        <strain evidence="1 2">C305</strain>
    </source>
</reference>
<dbReference type="Proteomes" id="UP000245370">
    <property type="component" value="Unassembled WGS sequence"/>
</dbReference>
<dbReference type="RefSeq" id="WP_109357955.1">
    <property type="nucleotide sequence ID" value="NZ_QFRJ01000001.1"/>
</dbReference>
<protein>
    <recommendedName>
        <fullName evidence="3">Lipoprotein</fullName>
    </recommendedName>
</protein>
<dbReference type="AlphaFoldDB" id="A0A2U2XGJ9"/>
<organism evidence="1 2">
    <name type="scientific">Brumimicrobium oceani</name>
    <dbReference type="NCBI Taxonomy" id="2100725"/>
    <lineage>
        <taxon>Bacteria</taxon>
        <taxon>Pseudomonadati</taxon>
        <taxon>Bacteroidota</taxon>
        <taxon>Flavobacteriia</taxon>
        <taxon>Flavobacteriales</taxon>
        <taxon>Crocinitomicaceae</taxon>
        <taxon>Brumimicrobium</taxon>
    </lineage>
</organism>
<evidence type="ECO:0000313" key="2">
    <source>
        <dbReference type="Proteomes" id="UP000245370"/>
    </source>
</evidence>
<dbReference type="PROSITE" id="PS51257">
    <property type="entry name" value="PROKAR_LIPOPROTEIN"/>
    <property type="match status" value="1"/>
</dbReference>
<dbReference type="EMBL" id="QFRJ01000001">
    <property type="protein sequence ID" value="PWH86877.1"/>
    <property type="molecule type" value="Genomic_DNA"/>
</dbReference>
<comment type="caution">
    <text evidence="1">The sequence shown here is derived from an EMBL/GenBank/DDBJ whole genome shotgun (WGS) entry which is preliminary data.</text>
</comment>
<reference evidence="1 2" key="1">
    <citation type="submission" date="2018-05" db="EMBL/GenBank/DDBJ databases">
        <title>Brumimicrobium oceani sp. nov., isolated from coastal sediment.</title>
        <authorList>
            <person name="Kou Y."/>
        </authorList>
    </citation>
    <scope>NUCLEOTIDE SEQUENCE [LARGE SCALE GENOMIC DNA]</scope>
    <source>
        <strain evidence="1 2">C305</strain>
    </source>
</reference>
<proteinExistence type="predicted"/>
<accession>A0A2U2XGJ9</accession>
<keyword evidence="2" id="KW-1185">Reference proteome</keyword>
<evidence type="ECO:0008006" key="3">
    <source>
        <dbReference type="Google" id="ProtNLM"/>
    </source>
</evidence>
<dbReference type="OrthoDB" id="9873353at2"/>
<sequence>MKGRILLIFISLAFFACKKIPERAHFDIELISINNDTALVNQGIELDYDEIHVFKYYFKSDVPLDSIYVQLIKHPSERVTKFEEERISPKLNQESESGFFVYTLNPLEQCEPPVTGPLSKFEFIKVVFINRLGVVSEHLVQFKII</sequence>
<gene>
    <name evidence="1" type="ORF">DIT68_01050</name>
</gene>
<evidence type="ECO:0000313" key="1">
    <source>
        <dbReference type="EMBL" id="PWH86877.1"/>
    </source>
</evidence>
<name>A0A2U2XGJ9_9FLAO</name>